<proteinExistence type="predicted"/>
<feature type="chain" id="PRO_5046180826" evidence="1">
    <location>
        <begin position="23"/>
        <end position="137"/>
    </location>
</feature>
<feature type="signal peptide" evidence="1">
    <location>
        <begin position="1"/>
        <end position="22"/>
    </location>
</feature>
<name>A0ABN8D2V6_9STRA</name>
<comment type="caution">
    <text evidence="2">The sequence shown here is derived from an EMBL/GenBank/DDBJ whole genome shotgun (WGS) entry which is preliminary data.</text>
</comment>
<dbReference type="Proteomes" id="UP001158986">
    <property type="component" value="Unassembled WGS sequence"/>
</dbReference>
<evidence type="ECO:0000313" key="2">
    <source>
        <dbReference type="EMBL" id="CAH0519254.1"/>
    </source>
</evidence>
<organism evidence="2 3">
    <name type="scientific">Peronospora belbahrii</name>
    <dbReference type="NCBI Taxonomy" id="622444"/>
    <lineage>
        <taxon>Eukaryota</taxon>
        <taxon>Sar</taxon>
        <taxon>Stramenopiles</taxon>
        <taxon>Oomycota</taxon>
        <taxon>Peronosporomycetes</taxon>
        <taxon>Peronosporales</taxon>
        <taxon>Peronosporaceae</taxon>
        <taxon>Peronospora</taxon>
    </lineage>
</organism>
<evidence type="ECO:0000256" key="1">
    <source>
        <dbReference type="SAM" id="SignalP"/>
    </source>
</evidence>
<accession>A0ABN8D2V6</accession>
<evidence type="ECO:0000313" key="3">
    <source>
        <dbReference type="Proteomes" id="UP001158986"/>
    </source>
</evidence>
<protein>
    <submittedName>
        <fullName evidence="2">Uncharacterized protein</fullName>
    </submittedName>
</protein>
<dbReference type="EMBL" id="CAKLCB010000285">
    <property type="protein sequence ID" value="CAH0519254.1"/>
    <property type="molecule type" value="Genomic_DNA"/>
</dbReference>
<keyword evidence="3" id="KW-1185">Reference proteome</keyword>
<gene>
    <name evidence="2" type="ORF">PBS001_LOCUS5786</name>
</gene>
<reference evidence="2 3" key="1">
    <citation type="submission" date="2021-11" db="EMBL/GenBank/DDBJ databases">
        <authorList>
            <person name="Islam A."/>
            <person name="Islam S."/>
            <person name="Flora M.S."/>
            <person name="Rahman M."/>
            <person name="Ziaur R.M."/>
            <person name="Epstein J.H."/>
            <person name="Hassan M."/>
            <person name="Klassen M."/>
            <person name="Woodard K."/>
            <person name="Webb A."/>
            <person name="Webby R.J."/>
            <person name="El Zowalaty M.E."/>
        </authorList>
    </citation>
    <scope>NUCLEOTIDE SEQUENCE [LARGE SCALE GENOMIC DNA]</scope>
    <source>
        <strain evidence="2">Pbs1</strain>
    </source>
</reference>
<sequence>MALSCSLTAGLLPMLHLLVVLALETLLKYSLQIALECFKKRVMEANDVLITDTSLMSLSTSPTTSNSTPRTSLRDEKPFILAPVSFTAGSSIIPNRSLVFQSADTKLSVLGENVLENELQYVKLDDDVLLTRISTLN</sequence>
<keyword evidence="1" id="KW-0732">Signal</keyword>